<dbReference type="GO" id="GO:0006515">
    <property type="term" value="P:protein quality control for misfolded or incompletely synthesized proteins"/>
    <property type="evidence" value="ECO:0007669"/>
    <property type="project" value="UniProtKB-UniRule"/>
</dbReference>
<dbReference type="GO" id="GO:0005737">
    <property type="term" value="C:cytoplasm"/>
    <property type="evidence" value="ECO:0007669"/>
    <property type="project" value="UniProtKB-SubCell"/>
</dbReference>
<feature type="site" description="Stabilizes the basic form of H active site to accept a proton" evidence="8">
    <location>
        <position position="118"/>
    </location>
</feature>
<dbReference type="GO" id="GO:0072344">
    <property type="term" value="P:rescue of stalled ribosome"/>
    <property type="evidence" value="ECO:0007669"/>
    <property type="project" value="UniProtKB-UniRule"/>
</dbReference>
<keyword evidence="4 8" id="KW-0694">RNA-binding</keyword>
<evidence type="ECO:0000256" key="7">
    <source>
        <dbReference type="ARBA" id="ARBA00050038"/>
    </source>
</evidence>
<dbReference type="PROSITE" id="PS01195">
    <property type="entry name" value="PEPT_TRNA_HYDROL_1"/>
    <property type="match status" value="1"/>
</dbReference>
<evidence type="ECO:0000256" key="3">
    <source>
        <dbReference type="ARBA" id="ARBA00022801"/>
    </source>
</evidence>
<dbReference type="InterPro" id="IPR018171">
    <property type="entry name" value="Pept_tRNA_hydro_CS"/>
</dbReference>
<accession>A0AAV5B1X9</accession>
<evidence type="ECO:0000256" key="6">
    <source>
        <dbReference type="ARBA" id="ARBA00048707"/>
    </source>
</evidence>
<protein>
    <recommendedName>
        <fullName evidence="7 8">Peptidyl-tRNA hydrolase</fullName>
        <shortName evidence="8">Pth</shortName>
        <ecNumber evidence="1 8">3.1.1.29</ecNumber>
    </recommendedName>
</protein>
<dbReference type="GO" id="GO:0004045">
    <property type="term" value="F:peptidyl-tRNA hydrolase activity"/>
    <property type="evidence" value="ECO:0007669"/>
    <property type="project" value="UniProtKB-UniRule"/>
</dbReference>
<feature type="binding site" evidence="8">
    <location>
        <position position="91"/>
    </location>
    <ligand>
        <name>tRNA</name>
        <dbReference type="ChEBI" id="CHEBI:17843"/>
    </ligand>
</feature>
<proteinExistence type="inferred from homology"/>
<feature type="binding site" evidence="8">
    <location>
        <position position="93"/>
    </location>
    <ligand>
        <name>tRNA</name>
        <dbReference type="ChEBI" id="CHEBI:17843"/>
    </ligand>
</feature>
<evidence type="ECO:0000256" key="8">
    <source>
        <dbReference type="HAMAP-Rule" id="MF_00083"/>
    </source>
</evidence>
<feature type="binding site" evidence="8">
    <location>
        <position position="139"/>
    </location>
    <ligand>
        <name>tRNA</name>
        <dbReference type="ChEBI" id="CHEBI:17843"/>
    </ligand>
</feature>
<keyword evidence="13" id="KW-1185">Reference proteome</keyword>
<dbReference type="Proteomes" id="UP001055025">
    <property type="component" value="Unassembled WGS sequence"/>
</dbReference>
<dbReference type="Pfam" id="PF01195">
    <property type="entry name" value="Pept_tRNA_hydro"/>
    <property type="match status" value="1"/>
</dbReference>
<dbReference type="CDD" id="cd00462">
    <property type="entry name" value="PTH"/>
    <property type="match status" value="1"/>
</dbReference>
<comment type="subunit">
    <text evidence="8">Monomer.</text>
</comment>
<keyword evidence="2 8" id="KW-0820">tRNA-binding</keyword>
<feature type="region of interest" description="Disordered" evidence="11">
    <location>
        <begin position="1"/>
        <end position="27"/>
    </location>
</feature>
<dbReference type="HAMAP" id="MF_00083">
    <property type="entry name" value="Pept_tRNA_hydro_bact"/>
    <property type="match status" value="1"/>
</dbReference>
<dbReference type="InterPro" id="IPR036416">
    <property type="entry name" value="Pept_tRNA_hydro_sf"/>
</dbReference>
<dbReference type="AlphaFoldDB" id="A0AAV5B1X9"/>
<comment type="similarity">
    <text evidence="5 8 10">Belongs to the PTH family.</text>
</comment>
<organism evidence="12 13">
    <name type="scientific">Granulimonas faecalis</name>
    <dbReference type="NCBI Taxonomy" id="2894155"/>
    <lineage>
        <taxon>Bacteria</taxon>
        <taxon>Bacillati</taxon>
        <taxon>Actinomycetota</taxon>
        <taxon>Coriobacteriia</taxon>
        <taxon>Coriobacteriales</taxon>
        <taxon>Kribbibacteriaceae</taxon>
        <taxon>Granulimonas</taxon>
    </lineage>
</organism>
<evidence type="ECO:0000313" key="13">
    <source>
        <dbReference type="Proteomes" id="UP001055025"/>
    </source>
</evidence>
<comment type="function">
    <text evidence="8">Catalyzes the release of premature peptidyl moieties from peptidyl-tRNA molecules trapped in stalled 50S ribosomal subunits, and thus maintains levels of free tRNAs and 50S ribosomes.</text>
</comment>
<dbReference type="SUPFAM" id="SSF53178">
    <property type="entry name" value="Peptidyl-tRNA hydrolase-like"/>
    <property type="match status" value="1"/>
</dbReference>
<dbReference type="PANTHER" id="PTHR17224">
    <property type="entry name" value="PEPTIDYL-TRNA HYDROLASE"/>
    <property type="match status" value="1"/>
</dbReference>
<comment type="caution">
    <text evidence="12">The sequence shown here is derived from an EMBL/GenBank/DDBJ whole genome shotgun (WGS) entry which is preliminary data.</text>
</comment>
<dbReference type="InterPro" id="IPR001328">
    <property type="entry name" value="Pept_tRNA_hydro"/>
</dbReference>
<feature type="site" description="Discriminates between blocked and unblocked aminoacyl-tRNA" evidence="8">
    <location>
        <position position="36"/>
    </location>
</feature>
<sequence length="206" mass="22084">MAARNRDQAPTGGKRPRGANPSKAPVPIGMVVGLGNPGDEYAETRHNAGFQVVDLLAERWGAGYWKQDAGALVAPCTVEGQTVLLAKPQSFMNTSGGPVSKLAREHRVQPEGILVVHDMLDIPAGAVKYKAGGGLDGHNGLRSIADKLKTRDFKRVEVGIGRPPGRMDPADFVLRTLKGRFLEEFGLTVADAADLVERELRRQGQA</sequence>
<name>A0AAV5B1X9_9ACTN</name>
<dbReference type="FunFam" id="3.40.50.1470:FF:000001">
    <property type="entry name" value="Peptidyl-tRNA hydrolase"/>
    <property type="match status" value="1"/>
</dbReference>
<comment type="function">
    <text evidence="8">Hydrolyzes ribosome-free peptidyl-tRNAs (with 1 or more amino acids incorporated), which drop off the ribosome during protein synthesis, or as a result of ribosome stalling.</text>
</comment>
<evidence type="ECO:0000256" key="5">
    <source>
        <dbReference type="ARBA" id="ARBA00038063"/>
    </source>
</evidence>
<evidence type="ECO:0000256" key="2">
    <source>
        <dbReference type="ARBA" id="ARBA00022555"/>
    </source>
</evidence>
<feature type="active site" description="Proton acceptor" evidence="8">
    <location>
        <position position="46"/>
    </location>
</feature>
<dbReference type="PANTHER" id="PTHR17224:SF1">
    <property type="entry name" value="PEPTIDYL-TRNA HYDROLASE"/>
    <property type="match status" value="1"/>
</dbReference>
<evidence type="ECO:0000256" key="4">
    <source>
        <dbReference type="ARBA" id="ARBA00022884"/>
    </source>
</evidence>
<evidence type="ECO:0000256" key="9">
    <source>
        <dbReference type="RuleBase" id="RU000673"/>
    </source>
</evidence>
<comment type="subcellular location">
    <subcellularLocation>
        <location evidence="8">Cytoplasm</location>
    </subcellularLocation>
</comment>
<evidence type="ECO:0000256" key="11">
    <source>
        <dbReference type="SAM" id="MobiDB-lite"/>
    </source>
</evidence>
<dbReference type="NCBIfam" id="TIGR00447">
    <property type="entry name" value="pth"/>
    <property type="match status" value="1"/>
</dbReference>
<dbReference type="GO" id="GO:0000049">
    <property type="term" value="F:tRNA binding"/>
    <property type="evidence" value="ECO:0007669"/>
    <property type="project" value="UniProtKB-UniRule"/>
</dbReference>
<dbReference type="EC" id="3.1.1.29" evidence="1 8"/>
<reference evidence="12" key="1">
    <citation type="journal article" date="2022" name="Int. J. Syst. Evol. Microbiol.">
        <title>Granulimonas faecalis gen. nov., sp. nov., and Leptogranulimonas caecicola gen. nov., sp. nov., novel lactate-producing Atopobiaceae bacteria isolated from mouse intestines, and an emended description of the family Atopobiaceae.</title>
        <authorList>
            <person name="Morinaga K."/>
            <person name="Kusada H."/>
            <person name="Sakamoto S."/>
            <person name="Murakami T."/>
            <person name="Toyoda A."/>
            <person name="Mori H."/>
            <person name="Meng X.Y."/>
            <person name="Takashino M."/>
            <person name="Murotomi K."/>
            <person name="Tamaki H."/>
        </authorList>
    </citation>
    <scope>NUCLEOTIDE SEQUENCE</scope>
    <source>
        <strain evidence="12">OPF53</strain>
    </source>
</reference>
<dbReference type="EMBL" id="BQKC01000001">
    <property type="protein sequence ID" value="GJM54868.1"/>
    <property type="molecule type" value="Genomic_DNA"/>
</dbReference>
<comment type="catalytic activity">
    <reaction evidence="6 8 9">
        <text>an N-acyl-L-alpha-aminoacyl-tRNA + H2O = an N-acyl-L-amino acid + a tRNA + H(+)</text>
        <dbReference type="Rhea" id="RHEA:54448"/>
        <dbReference type="Rhea" id="RHEA-COMP:10123"/>
        <dbReference type="Rhea" id="RHEA-COMP:13883"/>
        <dbReference type="ChEBI" id="CHEBI:15377"/>
        <dbReference type="ChEBI" id="CHEBI:15378"/>
        <dbReference type="ChEBI" id="CHEBI:59874"/>
        <dbReference type="ChEBI" id="CHEBI:78442"/>
        <dbReference type="ChEBI" id="CHEBI:138191"/>
        <dbReference type="EC" id="3.1.1.29"/>
    </reaction>
</comment>
<keyword evidence="3 8" id="KW-0378">Hydrolase</keyword>
<dbReference type="PROSITE" id="PS01196">
    <property type="entry name" value="PEPT_TRNA_HYDROL_2"/>
    <property type="match status" value="1"/>
</dbReference>
<dbReference type="Gene3D" id="3.40.50.1470">
    <property type="entry name" value="Peptidyl-tRNA hydrolase"/>
    <property type="match status" value="1"/>
</dbReference>
<feature type="binding site" evidence="8">
    <location>
        <position position="41"/>
    </location>
    <ligand>
        <name>tRNA</name>
        <dbReference type="ChEBI" id="CHEBI:17843"/>
    </ligand>
</feature>
<evidence type="ECO:0000256" key="1">
    <source>
        <dbReference type="ARBA" id="ARBA00013260"/>
    </source>
</evidence>
<keyword evidence="8" id="KW-0963">Cytoplasm</keyword>
<evidence type="ECO:0000256" key="10">
    <source>
        <dbReference type="RuleBase" id="RU004320"/>
    </source>
</evidence>
<evidence type="ECO:0000313" key="12">
    <source>
        <dbReference type="EMBL" id="GJM54868.1"/>
    </source>
</evidence>
<gene>
    <name evidence="12" type="primary">spoV</name>
    <name evidence="8" type="synonym">pth</name>
    <name evidence="12" type="ORF">ATOP_05230</name>
</gene>